<dbReference type="GO" id="GO:0005524">
    <property type="term" value="F:ATP binding"/>
    <property type="evidence" value="ECO:0007669"/>
    <property type="project" value="UniProtKB-KW"/>
</dbReference>
<evidence type="ECO:0000256" key="6">
    <source>
        <dbReference type="ARBA" id="ARBA00023125"/>
    </source>
</evidence>
<dbReference type="InterPro" id="IPR033454">
    <property type="entry name" value="RecG_wedge"/>
</dbReference>
<proteinExistence type="predicted"/>
<dbReference type="GO" id="GO:0003678">
    <property type="term" value="F:DNA helicase activity"/>
    <property type="evidence" value="ECO:0007669"/>
    <property type="project" value="TreeGrafter"/>
</dbReference>
<keyword evidence="2" id="KW-0227">DNA damage</keyword>
<evidence type="ECO:0000256" key="8">
    <source>
        <dbReference type="SAM" id="MobiDB-lite"/>
    </source>
</evidence>
<dbReference type="SMART" id="SM00490">
    <property type="entry name" value="HELICc"/>
    <property type="match status" value="1"/>
</dbReference>
<keyword evidence="6" id="KW-0238">DNA-binding</keyword>
<dbReference type="SUPFAM" id="SSF52540">
    <property type="entry name" value="P-loop containing nucleoside triphosphate hydrolases"/>
    <property type="match status" value="2"/>
</dbReference>
<feature type="domain" description="Helicase C-terminal" evidence="10">
    <location>
        <begin position="888"/>
        <end position="1051"/>
    </location>
</feature>
<gene>
    <name evidence="11" type="ordered locus">HMPREF0733_12136</name>
</gene>
<dbReference type="AlphaFoldDB" id="E3H3M4"/>
<keyword evidence="1" id="KW-0547">Nucleotide-binding</keyword>
<dbReference type="PANTHER" id="PTHR47964">
    <property type="entry name" value="ATP-DEPENDENT DNA HELICASE HOMOLOG RECG, CHLOROPLASTIC"/>
    <property type="match status" value="1"/>
</dbReference>
<dbReference type="CDD" id="cd17992">
    <property type="entry name" value="DEXHc_RecG"/>
    <property type="match status" value="1"/>
</dbReference>
<evidence type="ECO:0000313" key="11">
    <source>
        <dbReference type="EMBL" id="ADP41593.1"/>
    </source>
</evidence>
<keyword evidence="4 11" id="KW-0347">Helicase</keyword>
<dbReference type="SMART" id="SM00487">
    <property type="entry name" value="DEXDc"/>
    <property type="match status" value="1"/>
</dbReference>
<dbReference type="KEGG" id="rdn:HMPREF0733_12136"/>
<feature type="region of interest" description="Disordered" evidence="8">
    <location>
        <begin position="150"/>
        <end position="286"/>
    </location>
</feature>
<dbReference type="GO" id="GO:0003677">
    <property type="term" value="F:DNA binding"/>
    <property type="evidence" value="ECO:0007669"/>
    <property type="project" value="UniProtKB-KW"/>
</dbReference>
<protein>
    <submittedName>
        <fullName evidence="11">Putative ATP-dependent DNA helicase RecG</fullName>
    </submittedName>
</protein>
<dbReference type="InterPro" id="IPR027417">
    <property type="entry name" value="P-loop_NTPase"/>
</dbReference>
<sequence length="1119" mass="121441">MTVRAEGIRVDGVPRAERRENVSPQNSKEAHDEGSTPSLFADEFLESGLGQAKKAAKQQTTDTEHSAPKPSAILSEDELVAHEYVTVRDLAEYARGTKTLAELSTLAHQRESPEYQRIVDALSASLGAAAQSMDTAELYDLADIAYTARTEAPSQRGTSIRGKTKKSTQTKPQKPAAKKAKPPRTNPKNSTHKQLSTDISPEKNNNLASLVEEPHHEKAEPKNAVKTPGKKPSRKKAADPNTPKKTDKLAAGARNTKSSSDSSQEQEKQQQRAARSRALAHYNDEKRLENAPLTRYLSVATARALKTHLSISTVGELLEYFPRKYLPRGELSRFADLVEGQDVTIIARVTNVSTRTMAARRGKITEVTITDTLAESDQNSVDSSSSGTFAVREGRANTPQRMPAGKTNPRVSGLAAPSAGYSGYADSYGQQSGGNNLFGVPQHIFGGSDISGTGRVGSTMKLSFFNAWTAAREIHAGETMMFSGKVGIYRGEYTLTNPHYALLSDDGNANTPERAEAPIPVYRAPVKLPTDRIATAIAQLIESVPLKELEDPIPYKIRRARKVPSLEWTYRALHTPDSEDTWRAAQAQMRYREAFVLQSALARLHAARAAHATVARPALPDGAADALLNVLPYELTEGQQRVGKEISRDLASPSPMNRLLQGDVGSGKTVVALRAMLQVADSGGQSAMLAPTEVLAEQHFRSILDILGDLADTEGIPGYETTLFRPQNQKESKKPAHRVRVRLLSASMPSAHKRAVLAEIADGTADVVIGTHALLSDTVTFRDLGMVVVDEQHRFGVEQRDSLRGNNGELPHRLVMTATPIPRTVAMTVFGDLDVSVLDQLPAGRQQTATHVVPLAEKPTWADRLWTRAREEIDAGHQVYVVVPKIGDDDEELEEGQQLFGDAGREGSQSSDGKTRLTSVTAMTAYLKQNPALTGTRIASLHGRMDPEEKTAVMTAFERGEIDILVSTTVIEVGVNVPNATLMMIMDADRFGISGLHQLRGRVGRGGFAGTCLLVTRQQAGGVSRERLDAVAATTDGFKLSQIDLQQRREGDILGAAQSGKKSTLKFLRALADATIIERAREDARALIAADPTLAKHPNLARTIDRALDADREAFLGRG</sequence>
<dbReference type="PROSITE" id="PS51194">
    <property type="entry name" value="HELICASE_CTER"/>
    <property type="match status" value="1"/>
</dbReference>
<dbReference type="EMBL" id="CP002280">
    <property type="protein sequence ID" value="ADP41593.1"/>
    <property type="molecule type" value="Genomic_DNA"/>
</dbReference>
<dbReference type="Pfam" id="PF17191">
    <property type="entry name" value="RecG_wedge"/>
    <property type="match status" value="1"/>
</dbReference>
<evidence type="ECO:0000256" key="5">
    <source>
        <dbReference type="ARBA" id="ARBA00022840"/>
    </source>
</evidence>
<dbReference type="Proteomes" id="UP000000387">
    <property type="component" value="Chromosome"/>
</dbReference>
<dbReference type="InterPro" id="IPR001650">
    <property type="entry name" value="Helicase_C-like"/>
</dbReference>
<accession>E3H3M4</accession>
<evidence type="ECO:0000256" key="7">
    <source>
        <dbReference type="ARBA" id="ARBA00023204"/>
    </source>
</evidence>
<keyword evidence="7" id="KW-0234">DNA repair</keyword>
<organism evidence="11 12">
    <name type="scientific">Rothia dentocariosa (strain ATCC 17931 / CDC X599 / XDIA)</name>
    <dbReference type="NCBI Taxonomy" id="762948"/>
    <lineage>
        <taxon>Bacteria</taxon>
        <taxon>Bacillati</taxon>
        <taxon>Actinomycetota</taxon>
        <taxon>Actinomycetes</taxon>
        <taxon>Micrococcales</taxon>
        <taxon>Micrococcaceae</taxon>
        <taxon>Rothia</taxon>
    </lineage>
</organism>
<feature type="region of interest" description="Disordered" evidence="8">
    <location>
        <begin position="376"/>
        <end position="412"/>
    </location>
</feature>
<dbReference type="GO" id="GO:0016787">
    <property type="term" value="F:hydrolase activity"/>
    <property type="evidence" value="ECO:0007669"/>
    <property type="project" value="UniProtKB-KW"/>
</dbReference>
<feature type="compositionally biased region" description="Basic and acidic residues" evidence="8">
    <location>
        <begin position="236"/>
        <end position="248"/>
    </location>
</feature>
<dbReference type="SUPFAM" id="SSF50249">
    <property type="entry name" value="Nucleic acid-binding proteins"/>
    <property type="match status" value="1"/>
</dbReference>
<evidence type="ECO:0000256" key="4">
    <source>
        <dbReference type="ARBA" id="ARBA00022806"/>
    </source>
</evidence>
<evidence type="ECO:0000259" key="9">
    <source>
        <dbReference type="PROSITE" id="PS51192"/>
    </source>
</evidence>
<keyword evidence="3" id="KW-0378">Hydrolase</keyword>
<dbReference type="InterPro" id="IPR011545">
    <property type="entry name" value="DEAD/DEAH_box_helicase_dom"/>
</dbReference>
<evidence type="ECO:0000256" key="3">
    <source>
        <dbReference type="ARBA" id="ARBA00022801"/>
    </source>
</evidence>
<keyword evidence="5" id="KW-0067">ATP-binding</keyword>
<evidence type="ECO:0000256" key="1">
    <source>
        <dbReference type="ARBA" id="ARBA00022741"/>
    </source>
</evidence>
<feature type="compositionally biased region" description="Low complexity" evidence="8">
    <location>
        <begin position="376"/>
        <end position="386"/>
    </location>
</feature>
<evidence type="ECO:0000256" key="2">
    <source>
        <dbReference type="ARBA" id="ARBA00022763"/>
    </source>
</evidence>
<dbReference type="GO" id="GO:0006281">
    <property type="term" value="P:DNA repair"/>
    <property type="evidence" value="ECO:0007669"/>
    <property type="project" value="UniProtKB-KW"/>
</dbReference>
<feature type="compositionally biased region" description="Polar residues" evidence="8">
    <location>
        <begin position="192"/>
        <end position="208"/>
    </location>
</feature>
<dbReference type="Gene3D" id="2.40.50.140">
    <property type="entry name" value="Nucleic acid-binding proteins"/>
    <property type="match status" value="1"/>
</dbReference>
<dbReference type="PANTHER" id="PTHR47964:SF1">
    <property type="entry name" value="ATP-DEPENDENT DNA HELICASE HOMOLOG RECG, CHLOROPLASTIC"/>
    <property type="match status" value="1"/>
</dbReference>
<feature type="compositionally biased region" description="Basic and acidic residues" evidence="8">
    <location>
        <begin position="212"/>
        <end position="223"/>
    </location>
</feature>
<dbReference type="Pfam" id="PF00271">
    <property type="entry name" value="Helicase_C"/>
    <property type="match status" value="1"/>
</dbReference>
<feature type="compositionally biased region" description="Basic and acidic residues" evidence="8">
    <location>
        <begin position="1"/>
        <end position="21"/>
    </location>
</feature>
<name>E3H3M4_ROTDC</name>
<reference evidence="12" key="1">
    <citation type="submission" date="2010-10" db="EMBL/GenBank/DDBJ databases">
        <title>The complete genome of Rothia dentocariosa ATCC 17931.</title>
        <authorList>
            <person name="Muzny D."/>
            <person name="Qin X."/>
            <person name="Buhay C."/>
            <person name="Dugan-Rocha S."/>
            <person name="Ding Y."/>
            <person name="Chen G."/>
            <person name="Hawes A."/>
            <person name="Holder M."/>
            <person name="Jhangiani S."/>
            <person name="Johnson A."/>
            <person name="Khan Z."/>
            <person name="Li Z."/>
            <person name="Liu W."/>
            <person name="Liu X."/>
            <person name="Perez L."/>
            <person name="Shen H."/>
            <person name="Wang Q."/>
            <person name="Watt J."/>
            <person name="Xi L."/>
            <person name="Xin Y."/>
            <person name="Zhou J."/>
            <person name="Deng J."/>
            <person name="Jiang H."/>
            <person name="Liu Y."/>
            <person name="Qu J."/>
            <person name="Song X.-Z."/>
            <person name="Zhang L."/>
            <person name="Villasana D."/>
            <person name="Johnson A."/>
            <person name="Liu J."/>
            <person name="Liyanage D."/>
            <person name="Lorensuhewa L."/>
            <person name="Robinson T."/>
            <person name="Song A."/>
            <person name="Song B.-B."/>
            <person name="Dinh H."/>
            <person name="Thornton R."/>
            <person name="Coyle M."/>
            <person name="Francisco L."/>
            <person name="Jackson L."/>
            <person name="Javaid M."/>
            <person name="Korchina V."/>
            <person name="Kovar C."/>
            <person name="Mata R."/>
            <person name="Mathew T."/>
            <person name="Ngo R."/>
            <person name="Nguyen L."/>
            <person name="Nguyen N."/>
            <person name="Okwuonu G."/>
            <person name="Ongeri F."/>
            <person name="Pham C."/>
            <person name="Simmons D."/>
            <person name="Wilczek-Boney K."/>
            <person name="Hale W."/>
            <person name="Jakkamsetti A."/>
            <person name="Pham P."/>
            <person name="Ruth R."/>
            <person name="San Lucas F."/>
            <person name="Warren J."/>
            <person name="Zhang J."/>
            <person name="Zhao Z."/>
            <person name="Zhou C."/>
            <person name="Zhu D."/>
            <person name="Lee S."/>
            <person name="Bess C."/>
            <person name="Blankenburg K."/>
            <person name="Forbes L."/>
            <person name="Fu Q."/>
            <person name="Gubbala S."/>
            <person name="Hirani K."/>
            <person name="Jayaseelan J.C."/>
            <person name="Lara F."/>
            <person name="Munidasa M."/>
            <person name="Palculict T."/>
            <person name="Patil S."/>
            <person name="Pu L.-L."/>
            <person name="Saada N."/>
            <person name="Tang L."/>
            <person name="Weissenberger G."/>
            <person name="Zhu Y."/>
            <person name="Hemphill L."/>
            <person name="Shang Y."/>
            <person name="Youmans B."/>
            <person name="Ayvaz T."/>
            <person name="Ross M."/>
            <person name="Santibanez J."/>
            <person name="Aqrawi P."/>
            <person name="Gross S."/>
            <person name="Joshi V."/>
            <person name="Fowler G."/>
            <person name="Nazareth L."/>
            <person name="Reid J."/>
            <person name="Worley K."/>
            <person name="Petrosino J."/>
            <person name="Highlander S."/>
            <person name="Gibbs R."/>
        </authorList>
    </citation>
    <scope>NUCLEOTIDE SEQUENCE [LARGE SCALE GENOMIC DNA]</scope>
    <source>
        <strain evidence="12">ATCC 17931 / CDC X599 / XDIA</strain>
    </source>
</reference>
<dbReference type="InterPro" id="IPR014001">
    <property type="entry name" value="Helicase_ATP-bd"/>
</dbReference>
<dbReference type="PROSITE" id="PS51192">
    <property type="entry name" value="HELICASE_ATP_BIND_1"/>
    <property type="match status" value="1"/>
</dbReference>
<evidence type="ECO:0000259" key="10">
    <source>
        <dbReference type="PROSITE" id="PS51194"/>
    </source>
</evidence>
<dbReference type="HOGENOM" id="CLU_005122_7_1_11"/>
<feature type="domain" description="Helicase ATP-binding" evidence="9">
    <location>
        <begin position="649"/>
        <end position="838"/>
    </location>
</feature>
<feature type="region of interest" description="Disordered" evidence="8">
    <location>
        <begin position="1"/>
        <end position="74"/>
    </location>
</feature>
<dbReference type="eggNOG" id="COG1200">
    <property type="taxonomic scope" value="Bacteria"/>
</dbReference>
<dbReference type="Gene3D" id="3.40.50.300">
    <property type="entry name" value="P-loop containing nucleotide triphosphate hydrolases"/>
    <property type="match status" value="2"/>
</dbReference>
<dbReference type="InterPro" id="IPR012340">
    <property type="entry name" value="NA-bd_OB-fold"/>
</dbReference>
<dbReference type="InterPro" id="IPR047112">
    <property type="entry name" value="RecG/Mfd"/>
</dbReference>
<evidence type="ECO:0000313" key="12">
    <source>
        <dbReference type="Proteomes" id="UP000000387"/>
    </source>
</evidence>
<dbReference type="Pfam" id="PF00270">
    <property type="entry name" value="DEAD"/>
    <property type="match status" value="1"/>
</dbReference>